<reference evidence="2" key="1">
    <citation type="submission" date="2016-10" db="EMBL/GenBank/DDBJ databases">
        <authorList>
            <person name="Varghese N."/>
            <person name="Submissions S."/>
        </authorList>
    </citation>
    <scope>NUCLEOTIDE SEQUENCE [LARGE SCALE GENOMIC DNA]</scope>
    <source>
        <strain evidence="2">CGMCC 4.5579</strain>
    </source>
</reference>
<keyword evidence="2" id="KW-1185">Reference proteome</keyword>
<evidence type="ECO:0000313" key="2">
    <source>
        <dbReference type="Proteomes" id="UP000198727"/>
    </source>
</evidence>
<dbReference type="Proteomes" id="UP000198727">
    <property type="component" value="Unassembled WGS sequence"/>
</dbReference>
<keyword evidence="1" id="KW-0808">Transferase</keyword>
<dbReference type="EMBL" id="FOWW01000009">
    <property type="protein sequence ID" value="SFQ54906.1"/>
    <property type="molecule type" value="Genomic_DNA"/>
</dbReference>
<accession>A0A1I5ZEM0</accession>
<dbReference type="GO" id="GO:0016301">
    <property type="term" value="F:kinase activity"/>
    <property type="evidence" value="ECO:0007669"/>
    <property type="project" value="UniProtKB-KW"/>
</dbReference>
<dbReference type="AlphaFoldDB" id="A0A1I5ZEM0"/>
<dbReference type="RefSeq" id="WP_243859730.1">
    <property type="nucleotide sequence ID" value="NZ_FOWW01000009.1"/>
</dbReference>
<dbReference type="Pfam" id="PF04655">
    <property type="entry name" value="APH_6_hur"/>
    <property type="match status" value="1"/>
</dbReference>
<name>A0A1I5ZEM0_9PSEU</name>
<dbReference type="SUPFAM" id="SSF56112">
    <property type="entry name" value="Protein kinase-like (PK-like)"/>
    <property type="match status" value="1"/>
</dbReference>
<dbReference type="Gene3D" id="3.90.1200.10">
    <property type="match status" value="1"/>
</dbReference>
<evidence type="ECO:0000313" key="1">
    <source>
        <dbReference type="EMBL" id="SFQ54906.1"/>
    </source>
</evidence>
<proteinExistence type="predicted"/>
<gene>
    <name evidence="1" type="ORF">SAMN05421810_109114</name>
</gene>
<dbReference type="STRING" id="587909.SAMN05421810_109114"/>
<dbReference type="GO" id="GO:0016773">
    <property type="term" value="F:phosphotransferase activity, alcohol group as acceptor"/>
    <property type="evidence" value="ECO:0007669"/>
    <property type="project" value="InterPro"/>
</dbReference>
<dbReference type="GO" id="GO:0019748">
    <property type="term" value="P:secondary metabolic process"/>
    <property type="evidence" value="ECO:0007669"/>
    <property type="project" value="InterPro"/>
</dbReference>
<protein>
    <submittedName>
        <fullName evidence="1">Streptomycin 6-kinase</fullName>
    </submittedName>
</protein>
<sequence length="303" mass="31549">MTEGMAPGVPVLDDAARERLVDRFGPEVRAWCAELPDRLARLTHRWRLRVESALPGGTGRTFGGTDAGGRFVVLKLTPDPDIATTEATALRAWTGSGAAADLLAADPAEGALLLAGVRPGTPLAELPGRELPWPAVGALLTRLRAVRAPAGLGSLVERVDAMFALARRRGILESLALDPALLEASVAAARALAEDHAGRPALVHGDLHPGNVLDAGAGTVVAIDPRPCAGDPTFDAVDWAVLPVRDGGTLADGVAAVCRVAPAVDPNRLTRWCRAIAVLVAGAELRKHGRTPYVDTLLALAPR</sequence>
<keyword evidence="1" id="KW-0418">Kinase</keyword>
<dbReference type="InterPro" id="IPR011009">
    <property type="entry name" value="Kinase-like_dom_sf"/>
</dbReference>
<organism evidence="1 2">
    <name type="scientific">Amycolatopsis arida</name>
    <dbReference type="NCBI Taxonomy" id="587909"/>
    <lineage>
        <taxon>Bacteria</taxon>
        <taxon>Bacillati</taxon>
        <taxon>Actinomycetota</taxon>
        <taxon>Actinomycetes</taxon>
        <taxon>Pseudonocardiales</taxon>
        <taxon>Pseudonocardiaceae</taxon>
        <taxon>Amycolatopsis</taxon>
    </lineage>
</organism>
<dbReference type="InterPro" id="IPR006748">
    <property type="entry name" value="NH2Glyco/OHUrea_AB-resist_kin"/>
</dbReference>